<dbReference type="EMBL" id="CAJJDP010000083">
    <property type="protein sequence ID" value="CAD8185082.1"/>
    <property type="molecule type" value="Genomic_DNA"/>
</dbReference>
<organism evidence="1 2">
    <name type="scientific">Paramecium octaurelia</name>
    <dbReference type="NCBI Taxonomy" id="43137"/>
    <lineage>
        <taxon>Eukaryota</taxon>
        <taxon>Sar</taxon>
        <taxon>Alveolata</taxon>
        <taxon>Ciliophora</taxon>
        <taxon>Intramacronucleata</taxon>
        <taxon>Oligohymenophorea</taxon>
        <taxon>Peniculida</taxon>
        <taxon>Parameciidae</taxon>
        <taxon>Paramecium</taxon>
    </lineage>
</organism>
<keyword evidence="2" id="KW-1185">Reference proteome</keyword>
<accession>A0A8S1W8Z8</accession>
<evidence type="ECO:0000313" key="2">
    <source>
        <dbReference type="Proteomes" id="UP000683925"/>
    </source>
</evidence>
<dbReference type="AlphaFoldDB" id="A0A8S1W8Z8"/>
<protein>
    <submittedName>
        <fullName evidence="1">Uncharacterized protein</fullName>
    </submittedName>
</protein>
<gene>
    <name evidence="1" type="ORF">POCTA_138.1.T0840227</name>
</gene>
<proteinExistence type="predicted"/>
<name>A0A8S1W8Z8_PAROT</name>
<evidence type="ECO:0000313" key="1">
    <source>
        <dbReference type="EMBL" id="CAD8185082.1"/>
    </source>
</evidence>
<sequence>MRKRHYLNDIRTHWIFILFDREVEKGYNLMVNENKTVSMAKKTIQKMEYMNHKKWILL</sequence>
<reference evidence="1" key="1">
    <citation type="submission" date="2021-01" db="EMBL/GenBank/DDBJ databases">
        <authorList>
            <consortium name="Genoscope - CEA"/>
            <person name="William W."/>
        </authorList>
    </citation>
    <scope>NUCLEOTIDE SEQUENCE</scope>
</reference>
<comment type="caution">
    <text evidence="1">The sequence shown here is derived from an EMBL/GenBank/DDBJ whole genome shotgun (WGS) entry which is preliminary data.</text>
</comment>
<dbReference type="Proteomes" id="UP000683925">
    <property type="component" value="Unassembled WGS sequence"/>
</dbReference>